<dbReference type="STRING" id="1715692.RUE5091_03915"/>
<reference evidence="4" key="1">
    <citation type="submission" date="2015-09" db="EMBL/GenBank/DDBJ databases">
        <authorList>
            <person name="Rodrigo-Torres L."/>
            <person name="Arahal D.R."/>
        </authorList>
    </citation>
    <scope>NUCLEOTIDE SEQUENCE [LARGE SCALE GENOMIC DNA]</scope>
    <source>
        <strain evidence="4">CECT 5091</strain>
    </source>
</reference>
<evidence type="ECO:0000256" key="2">
    <source>
        <dbReference type="SAM" id="Phobius"/>
    </source>
</evidence>
<name>A0A0P1IJ29_9RHOB</name>
<proteinExistence type="predicted"/>
<keyword evidence="4" id="KW-1185">Reference proteome</keyword>
<dbReference type="Proteomes" id="UP000051260">
    <property type="component" value="Unassembled WGS sequence"/>
</dbReference>
<feature type="transmembrane region" description="Helical" evidence="2">
    <location>
        <begin position="6"/>
        <end position="22"/>
    </location>
</feature>
<accession>A0A0P1IJ29</accession>
<keyword evidence="2" id="KW-1133">Transmembrane helix</keyword>
<dbReference type="EMBL" id="CYUD01000015">
    <property type="protein sequence ID" value="CUK15803.1"/>
    <property type="molecule type" value="Genomic_DNA"/>
</dbReference>
<evidence type="ECO:0000313" key="4">
    <source>
        <dbReference type="Proteomes" id="UP000051260"/>
    </source>
</evidence>
<keyword evidence="2" id="KW-0472">Membrane</keyword>
<evidence type="ECO:0000313" key="3">
    <source>
        <dbReference type="EMBL" id="CUK15803.1"/>
    </source>
</evidence>
<dbReference type="AlphaFoldDB" id="A0A0P1IJ29"/>
<gene>
    <name evidence="3" type="ORF">RUE5091_03915</name>
</gene>
<evidence type="ECO:0000256" key="1">
    <source>
        <dbReference type="SAM" id="MobiDB-lite"/>
    </source>
</evidence>
<feature type="compositionally biased region" description="Gly residues" evidence="1">
    <location>
        <begin position="46"/>
        <end position="55"/>
    </location>
</feature>
<protein>
    <submittedName>
        <fullName evidence="3">Uncharacterized protein</fullName>
    </submittedName>
</protein>
<keyword evidence="2" id="KW-0812">Transmembrane</keyword>
<sequence length="55" mass="5969">MDAGYIVVAVFLALIGISIWTQRGRWNGKRNRYTHNPMPGHRQEGSSGGADPGGD</sequence>
<feature type="region of interest" description="Disordered" evidence="1">
    <location>
        <begin position="28"/>
        <end position="55"/>
    </location>
</feature>
<organism evidence="3 4">
    <name type="scientific">Ruegeria denitrificans</name>
    <dbReference type="NCBI Taxonomy" id="1715692"/>
    <lineage>
        <taxon>Bacteria</taxon>
        <taxon>Pseudomonadati</taxon>
        <taxon>Pseudomonadota</taxon>
        <taxon>Alphaproteobacteria</taxon>
        <taxon>Rhodobacterales</taxon>
        <taxon>Roseobacteraceae</taxon>
        <taxon>Ruegeria</taxon>
    </lineage>
</organism>